<sequence length="253" mass="27350">MPFAKACARLGAAALLTASTALGAFAFDIGDMSDAEREMFRAEVRAYLLDNPEVLMEAVDVYQARQAEAQVSSDADMIAANMDAIYNTEFDGVYGNPEGDIVMVEFTDYRCGYCKKAFPDVKALLEKDGNIKLIVKEFPILGEASVLASRFAVATKMVAGDDAYLTFHDALMEARGDVTVGALRRLATDLGIDADAVVAKMDSEEVTTVIAKNHQLAAELQISGTPTFVMGDQMLRGYVPYDAMVEIVAELRG</sequence>
<dbReference type="PROSITE" id="PS51352">
    <property type="entry name" value="THIOREDOXIN_2"/>
    <property type="match status" value="1"/>
</dbReference>
<dbReference type="GO" id="GO:0016491">
    <property type="term" value="F:oxidoreductase activity"/>
    <property type="evidence" value="ECO:0007669"/>
    <property type="project" value="UniProtKB-KW"/>
</dbReference>
<dbReference type="CDD" id="cd03023">
    <property type="entry name" value="DsbA_Com1_like"/>
    <property type="match status" value="1"/>
</dbReference>
<dbReference type="Pfam" id="PF18312">
    <property type="entry name" value="ScsC_N"/>
    <property type="match status" value="1"/>
</dbReference>
<dbReference type="PANTHER" id="PTHR13887:SF14">
    <property type="entry name" value="DISULFIDE BOND FORMATION PROTEIN D"/>
    <property type="match status" value="1"/>
</dbReference>
<keyword evidence="4" id="KW-0676">Redox-active center</keyword>
<dbReference type="InterPro" id="IPR013766">
    <property type="entry name" value="Thioredoxin_domain"/>
</dbReference>
<dbReference type="RefSeq" id="WP_074645894.1">
    <property type="nucleotide sequence ID" value="NZ_FNBL01000008.1"/>
</dbReference>
<dbReference type="InterPro" id="IPR041205">
    <property type="entry name" value="ScsC_N"/>
</dbReference>
<evidence type="ECO:0000256" key="2">
    <source>
        <dbReference type="ARBA" id="ARBA00023002"/>
    </source>
</evidence>
<dbReference type="SUPFAM" id="SSF52833">
    <property type="entry name" value="Thioredoxin-like"/>
    <property type="match status" value="1"/>
</dbReference>
<dbReference type="InterPro" id="IPR001853">
    <property type="entry name" value="DSBA-like_thioredoxin_dom"/>
</dbReference>
<evidence type="ECO:0000256" key="3">
    <source>
        <dbReference type="ARBA" id="ARBA00023157"/>
    </source>
</evidence>
<evidence type="ECO:0000256" key="5">
    <source>
        <dbReference type="SAM" id="SignalP"/>
    </source>
</evidence>
<keyword evidence="7" id="KW-0413">Isomerase</keyword>
<gene>
    <name evidence="7" type="ORF">SAMN04488117_10856</name>
</gene>
<dbReference type="Gene3D" id="3.40.30.10">
    <property type="entry name" value="Glutaredoxin"/>
    <property type="match status" value="1"/>
</dbReference>
<dbReference type="Pfam" id="PF01323">
    <property type="entry name" value="DSBA"/>
    <property type="match status" value="1"/>
</dbReference>
<keyword evidence="2" id="KW-0560">Oxidoreductase</keyword>
<feature type="domain" description="Thioredoxin" evidence="6">
    <location>
        <begin position="66"/>
        <end position="253"/>
    </location>
</feature>
<keyword evidence="1 5" id="KW-0732">Signal</keyword>
<dbReference type="OrthoDB" id="9780147at2"/>
<evidence type="ECO:0000313" key="7">
    <source>
        <dbReference type="EMBL" id="SDF86419.1"/>
    </source>
</evidence>
<dbReference type="AlphaFoldDB" id="A0A1G7PL90"/>
<keyword evidence="3" id="KW-1015">Disulfide bond</keyword>
<evidence type="ECO:0000313" key="8">
    <source>
        <dbReference type="Proteomes" id="UP000182284"/>
    </source>
</evidence>
<organism evidence="7 8">
    <name type="scientific">Celeribacter baekdonensis</name>
    <dbReference type="NCBI Taxonomy" id="875171"/>
    <lineage>
        <taxon>Bacteria</taxon>
        <taxon>Pseudomonadati</taxon>
        <taxon>Pseudomonadota</taxon>
        <taxon>Alphaproteobacteria</taxon>
        <taxon>Rhodobacterales</taxon>
        <taxon>Roseobacteraceae</taxon>
        <taxon>Celeribacter</taxon>
    </lineage>
</organism>
<evidence type="ECO:0000256" key="1">
    <source>
        <dbReference type="ARBA" id="ARBA00022729"/>
    </source>
</evidence>
<evidence type="ECO:0000256" key="4">
    <source>
        <dbReference type="ARBA" id="ARBA00023284"/>
    </source>
</evidence>
<proteinExistence type="predicted"/>
<dbReference type="PANTHER" id="PTHR13887">
    <property type="entry name" value="GLUTATHIONE S-TRANSFERASE KAPPA"/>
    <property type="match status" value="1"/>
</dbReference>
<dbReference type="Proteomes" id="UP000182284">
    <property type="component" value="Unassembled WGS sequence"/>
</dbReference>
<feature type="chain" id="PRO_5010179466" evidence="5">
    <location>
        <begin position="27"/>
        <end position="253"/>
    </location>
</feature>
<dbReference type="InterPro" id="IPR036249">
    <property type="entry name" value="Thioredoxin-like_sf"/>
</dbReference>
<name>A0A1G7PL90_9RHOB</name>
<feature type="signal peptide" evidence="5">
    <location>
        <begin position="1"/>
        <end position="26"/>
    </location>
</feature>
<reference evidence="7 8" key="1">
    <citation type="submission" date="2016-10" db="EMBL/GenBank/DDBJ databases">
        <authorList>
            <person name="de Groot N.N."/>
        </authorList>
    </citation>
    <scope>NUCLEOTIDE SEQUENCE [LARGE SCALE GENOMIC DNA]</scope>
    <source>
        <strain evidence="7 8">DSM 27375</strain>
    </source>
</reference>
<evidence type="ECO:0000259" key="6">
    <source>
        <dbReference type="PROSITE" id="PS51352"/>
    </source>
</evidence>
<dbReference type="EMBL" id="FNBL01000008">
    <property type="protein sequence ID" value="SDF86419.1"/>
    <property type="molecule type" value="Genomic_DNA"/>
</dbReference>
<accession>A0A1G7PL90</accession>
<dbReference type="GO" id="GO:0016853">
    <property type="term" value="F:isomerase activity"/>
    <property type="evidence" value="ECO:0007669"/>
    <property type="project" value="UniProtKB-KW"/>
</dbReference>
<protein>
    <submittedName>
        <fullName evidence="7">Protein-disulfide isomerase</fullName>
    </submittedName>
</protein>